<evidence type="ECO:0000256" key="1">
    <source>
        <dbReference type="SAM" id="MobiDB-lite"/>
    </source>
</evidence>
<proteinExistence type="predicted"/>
<protein>
    <submittedName>
        <fullName evidence="2">Uncharacterized protein</fullName>
    </submittedName>
</protein>
<dbReference type="EMBL" id="BKCJ010000138">
    <property type="protein sequence ID" value="GEU30221.1"/>
    <property type="molecule type" value="Genomic_DNA"/>
</dbReference>
<comment type="caution">
    <text evidence="2">The sequence shown here is derived from an EMBL/GenBank/DDBJ whole genome shotgun (WGS) entry which is preliminary data.</text>
</comment>
<gene>
    <name evidence="2" type="ORF">Tci_002199</name>
</gene>
<feature type="compositionally biased region" description="Pro residues" evidence="1">
    <location>
        <begin position="149"/>
        <end position="160"/>
    </location>
</feature>
<dbReference type="AlphaFoldDB" id="A0A6L2J0D4"/>
<evidence type="ECO:0000313" key="2">
    <source>
        <dbReference type="EMBL" id="GEU30221.1"/>
    </source>
</evidence>
<sequence length="300" mass="32091">MPLKRDLRLIDEHFESESVDVSTVSSSDDKTVKIVDVKCVVSKEEPKPVKKNSFSPSIIEDWVFENSCASIKGLPLGPNKLDPNRLPPMNGLIALPKRLPPMNEPPNGLPPNNELPIWPNGFGCNIPAIGLVKKGSSNGSLPPNKFRIPPKPAKGSPPTPKKGSLLPLPPCILLQTVYLKSETKIDTIRFGGGRGRGDPFFGMGGDPFAGILNLFGGRDPFDDPFFTNPMARMLQPNPFGHMGSSLLGGSPFGGSFMGGSLFSNARSPFMGGSPFGLSLLSPSGSPFMDAHESRGTNLEL</sequence>
<accession>A0A6L2J0D4</accession>
<organism evidence="2">
    <name type="scientific">Tanacetum cinerariifolium</name>
    <name type="common">Dalmatian daisy</name>
    <name type="synonym">Chrysanthemum cinerariifolium</name>
    <dbReference type="NCBI Taxonomy" id="118510"/>
    <lineage>
        <taxon>Eukaryota</taxon>
        <taxon>Viridiplantae</taxon>
        <taxon>Streptophyta</taxon>
        <taxon>Embryophyta</taxon>
        <taxon>Tracheophyta</taxon>
        <taxon>Spermatophyta</taxon>
        <taxon>Magnoliopsida</taxon>
        <taxon>eudicotyledons</taxon>
        <taxon>Gunneridae</taxon>
        <taxon>Pentapetalae</taxon>
        <taxon>asterids</taxon>
        <taxon>campanulids</taxon>
        <taxon>Asterales</taxon>
        <taxon>Asteraceae</taxon>
        <taxon>Asteroideae</taxon>
        <taxon>Anthemideae</taxon>
        <taxon>Anthemidinae</taxon>
        <taxon>Tanacetum</taxon>
    </lineage>
</organism>
<name>A0A6L2J0D4_TANCI</name>
<feature type="region of interest" description="Disordered" evidence="1">
    <location>
        <begin position="140"/>
        <end position="164"/>
    </location>
</feature>
<reference evidence="2" key="1">
    <citation type="journal article" date="2019" name="Sci. Rep.">
        <title>Draft genome of Tanacetum cinerariifolium, the natural source of mosquito coil.</title>
        <authorList>
            <person name="Yamashiro T."/>
            <person name="Shiraishi A."/>
            <person name="Satake H."/>
            <person name="Nakayama K."/>
        </authorList>
    </citation>
    <scope>NUCLEOTIDE SEQUENCE</scope>
</reference>